<dbReference type="FunFam" id="3.40.50.300:FF:001465">
    <property type="entry name" value="ABC multidrug transporter (Eurofung)"/>
    <property type="match status" value="1"/>
</dbReference>
<dbReference type="SMART" id="SM00382">
    <property type="entry name" value="AAA"/>
    <property type="match status" value="2"/>
</dbReference>
<feature type="transmembrane region" description="Helical" evidence="12">
    <location>
        <begin position="1215"/>
        <end position="1246"/>
    </location>
</feature>
<dbReference type="InterPro" id="IPR003593">
    <property type="entry name" value="AAA+_ATPase"/>
</dbReference>
<evidence type="ECO:0000256" key="3">
    <source>
        <dbReference type="ARBA" id="ARBA00022448"/>
    </source>
</evidence>
<keyword evidence="8 12" id="KW-1133">Transmembrane helix</keyword>
<dbReference type="Pfam" id="PF06422">
    <property type="entry name" value="PDR_CDR"/>
    <property type="match status" value="1"/>
</dbReference>
<dbReference type="GO" id="GO:0140359">
    <property type="term" value="F:ABC-type transporter activity"/>
    <property type="evidence" value="ECO:0007669"/>
    <property type="project" value="InterPro"/>
</dbReference>
<evidence type="ECO:0000256" key="6">
    <source>
        <dbReference type="ARBA" id="ARBA00022741"/>
    </source>
</evidence>
<feature type="transmembrane region" description="Helical" evidence="12">
    <location>
        <begin position="1258"/>
        <end position="1281"/>
    </location>
</feature>
<feature type="region of interest" description="Disordered" evidence="11">
    <location>
        <begin position="765"/>
        <end position="799"/>
    </location>
</feature>
<dbReference type="PROSITE" id="PS00211">
    <property type="entry name" value="ABC_TRANSPORTER_1"/>
    <property type="match status" value="1"/>
</dbReference>
<feature type="domain" description="ABC transporter" evidence="13">
    <location>
        <begin position="806"/>
        <end position="1055"/>
    </location>
</feature>
<dbReference type="CDD" id="cd03233">
    <property type="entry name" value="ABCG_PDR_domain1"/>
    <property type="match status" value="1"/>
</dbReference>
<dbReference type="EMBL" id="KZ613489">
    <property type="protein sequence ID" value="PMD19402.1"/>
    <property type="molecule type" value="Genomic_DNA"/>
</dbReference>
<dbReference type="GO" id="GO:0005524">
    <property type="term" value="F:ATP binding"/>
    <property type="evidence" value="ECO:0007669"/>
    <property type="project" value="UniProtKB-KW"/>
</dbReference>
<keyword evidence="15" id="KW-1185">Reference proteome</keyword>
<evidence type="ECO:0000256" key="8">
    <source>
        <dbReference type="ARBA" id="ARBA00022989"/>
    </source>
</evidence>
<dbReference type="InterPro" id="IPR017871">
    <property type="entry name" value="ABC_transporter-like_CS"/>
</dbReference>
<keyword evidence="7" id="KW-0067">ATP-binding</keyword>
<keyword evidence="3" id="KW-0813">Transport</keyword>
<dbReference type="GO" id="GO:0016887">
    <property type="term" value="F:ATP hydrolysis activity"/>
    <property type="evidence" value="ECO:0007669"/>
    <property type="project" value="InterPro"/>
</dbReference>
<organism evidence="14 15">
    <name type="scientific">Hyaloscypha hepaticicola</name>
    <dbReference type="NCBI Taxonomy" id="2082293"/>
    <lineage>
        <taxon>Eukaryota</taxon>
        <taxon>Fungi</taxon>
        <taxon>Dikarya</taxon>
        <taxon>Ascomycota</taxon>
        <taxon>Pezizomycotina</taxon>
        <taxon>Leotiomycetes</taxon>
        <taxon>Helotiales</taxon>
        <taxon>Hyaloscyphaceae</taxon>
        <taxon>Hyaloscypha</taxon>
    </lineage>
</organism>
<evidence type="ECO:0000256" key="12">
    <source>
        <dbReference type="SAM" id="Phobius"/>
    </source>
</evidence>
<accession>A0A2J6PZE1</accession>
<dbReference type="FunFam" id="3.40.50.300:FF:000054">
    <property type="entry name" value="ABC multidrug transporter atrF"/>
    <property type="match status" value="1"/>
</dbReference>
<name>A0A2J6PZE1_9HELO</name>
<evidence type="ECO:0000256" key="5">
    <source>
        <dbReference type="ARBA" id="ARBA00022692"/>
    </source>
</evidence>
<dbReference type="Proteomes" id="UP000235672">
    <property type="component" value="Unassembled WGS sequence"/>
</dbReference>
<dbReference type="InterPro" id="IPR027417">
    <property type="entry name" value="P-loop_NTPase"/>
</dbReference>
<dbReference type="Pfam" id="PF19055">
    <property type="entry name" value="ABC2_membrane_7"/>
    <property type="match status" value="1"/>
</dbReference>
<reference evidence="14 15" key="1">
    <citation type="submission" date="2016-05" db="EMBL/GenBank/DDBJ databases">
        <title>A degradative enzymes factory behind the ericoid mycorrhizal symbiosis.</title>
        <authorList>
            <consortium name="DOE Joint Genome Institute"/>
            <person name="Martino E."/>
            <person name="Morin E."/>
            <person name="Grelet G."/>
            <person name="Kuo A."/>
            <person name="Kohler A."/>
            <person name="Daghino S."/>
            <person name="Barry K."/>
            <person name="Choi C."/>
            <person name="Cichocki N."/>
            <person name="Clum A."/>
            <person name="Copeland A."/>
            <person name="Hainaut M."/>
            <person name="Haridas S."/>
            <person name="Labutti K."/>
            <person name="Lindquist E."/>
            <person name="Lipzen A."/>
            <person name="Khouja H.-R."/>
            <person name="Murat C."/>
            <person name="Ohm R."/>
            <person name="Olson A."/>
            <person name="Spatafora J."/>
            <person name="Veneault-Fourrey C."/>
            <person name="Henrissat B."/>
            <person name="Grigoriev I."/>
            <person name="Martin F."/>
            <person name="Perotto S."/>
        </authorList>
    </citation>
    <scope>NUCLEOTIDE SEQUENCE [LARGE SCALE GENOMIC DNA]</scope>
    <source>
        <strain evidence="14 15">UAMH 7357</strain>
    </source>
</reference>
<sequence>MKVLGRKSVVSRDKSFSHGAKPDDGESKLMLVYIDKKLSRRHSSRLYDSSEEEDREPISDDWNLMPEIKAFQQQGEKDQVKRRMLGVTWTGLTVKGIGADAAINENVGSQFNIPQVIKESRHGAPLKTILEDTHGCVKPGQMLLVLGRPGAGCTTLLKMLANQRLGYAEVTGDVHWGSLDHKQAEQYRGQIVMNTEEELFFPTLTVGQTIDFATRMKVPFNLPSNQGSPEDFQRESRDFLLRSMGISHTHDTKVGNEFVRGVSGGERKRVSIIETLATRGSVYCWDNSTRGLDASTALEYTKAVRALTDIFGLASILTLYQAGNGIYNLFDKVLVLDEGKQIYYGPLKEARPFMEGLGFYCNDGANVADYLTGVTVPSERKIIPGFEASFPRATNDIRQAYERSIIKTNMEAEYNFPASDEAKLATEDFRESVRHEKHKSLPQKSPLTVSFLTQIKAAVTRQYQILWGDKATFAIKQISTLVQALISGSLFYNAPDNSAGLFVKSGALFFALLFNSLLAMSEVTDSFTGRPVLSKHKLFALYHPAAFCLAQITADIPVLFFQVSIFSLVLYFMVGLTMTAGAFFTFWVIVFATAMCMTALFRAIGAAFSTFDGASKVSGFLISALIMYTGYMIRKPLMHPWFVWIYWIDPLAYGFSAVLANEFKGKIIPCVGINLVPNGEGYGNSLYQACSGVGGASPGAVSVTGDQYLGSLSYSVSNIWRNFGILWAFWLLFVVITIYYTSNWNSRSSNSGFLLIPREKAKKTKHLTQDEESLSTSAKTVKEEKQPVQSSGSSSEGTMAPEVQLIRNTSVFTWKNLSYTVKTPSGDRVLLDNIHGWVKPGTLGALMGSSGAGKTTLLDVLAQRKTEGTINGSILVDGRPLSISFQRSAGYCEQLDVHEPLATVREALEFSALLRQPRTTPREEKLKYVDTIVDLLEMHDIENTLIGNTGAGLSVEQRKRLTIGVELVSKPSILIFLDEPTSGLDGQAAFNIVRFLRKLADVGQAVLVTIHQPSAQLFLQFDSLLLLAKGGKTVYFGDIGDNASTLKEYFARYDAPCPKDANPAEHMIDVVSGSLSQGKDWNQVWLDSPEHKQTVEELDRIIADAAAKEPGTKDDGYEFAMPLWEQTKLVTQRMNISIWRNTDYINNKFALHIGSALFNGFSFWMIGNTVADLQLRLFTVFNFIFVAPGVLAQLQPLFIARRDIYETREKKSKMYSWIAFVTGLIISELPYLCVCAVLYFVCWYYTVGFPNDSNKAGATFFVMLMYEFVYTGIGQFVAAYAPNAVFASLANPVIIGTLVSFCGVLVPYAQIQPFWRYWIYYLNPFNYLMGSLLTFTTFSAPVVCAEAEFAVFDPPSGQTCQQYLGPYQMGMGARTNLTNPDATAGCRVCEYRSGSDYLYSINLQDYYYGWRDAGIVVLFAVSSYAMVYLLMKLRTKRSKTAE</sequence>
<feature type="domain" description="ABC transporter" evidence="13">
    <location>
        <begin position="111"/>
        <end position="363"/>
    </location>
</feature>
<dbReference type="InterPro" id="IPR029481">
    <property type="entry name" value="ABC_trans_N"/>
</dbReference>
<evidence type="ECO:0000313" key="15">
    <source>
        <dbReference type="Proteomes" id="UP000235672"/>
    </source>
</evidence>
<dbReference type="Gene3D" id="3.40.50.300">
    <property type="entry name" value="P-loop containing nucleotide triphosphate hydrolases"/>
    <property type="match status" value="2"/>
</dbReference>
<evidence type="ECO:0000256" key="1">
    <source>
        <dbReference type="ARBA" id="ARBA00004651"/>
    </source>
</evidence>
<dbReference type="InterPro" id="IPR013525">
    <property type="entry name" value="ABC2_TM"/>
</dbReference>
<gene>
    <name evidence="14" type="ORF">NA56DRAFT_671814</name>
</gene>
<evidence type="ECO:0000256" key="2">
    <source>
        <dbReference type="ARBA" id="ARBA00006012"/>
    </source>
</evidence>
<feature type="transmembrane region" description="Helical" evidence="12">
    <location>
        <begin position="613"/>
        <end position="633"/>
    </location>
</feature>
<keyword evidence="6" id="KW-0547">Nucleotide-binding</keyword>
<comment type="subcellular location">
    <subcellularLocation>
        <location evidence="1">Cell membrane</location>
        <topology evidence="1">Multi-pass membrane protein</topology>
    </subcellularLocation>
</comment>
<feature type="transmembrane region" description="Helical" evidence="12">
    <location>
        <begin position="580"/>
        <end position="601"/>
    </location>
</feature>
<keyword evidence="9 12" id="KW-0472">Membrane</keyword>
<dbReference type="STRING" id="1745343.A0A2J6PZE1"/>
<proteinExistence type="inferred from homology"/>
<dbReference type="InterPro" id="IPR034003">
    <property type="entry name" value="ABCG_PDR_2"/>
</dbReference>
<dbReference type="Pfam" id="PF01061">
    <property type="entry name" value="ABC2_membrane"/>
    <property type="match status" value="2"/>
</dbReference>
<dbReference type="InterPro" id="IPR034001">
    <property type="entry name" value="ABCG_PDR_1"/>
</dbReference>
<comment type="similarity">
    <text evidence="2">Belongs to the ABC transporter superfamily. ABCG family. PDR (TC 3.A.1.205) subfamily.</text>
</comment>
<evidence type="ECO:0000256" key="4">
    <source>
        <dbReference type="ARBA" id="ARBA00022475"/>
    </source>
</evidence>
<keyword evidence="4" id="KW-1003">Cell membrane</keyword>
<dbReference type="GO" id="GO:0005886">
    <property type="term" value="C:plasma membrane"/>
    <property type="evidence" value="ECO:0007669"/>
    <property type="project" value="UniProtKB-SubCell"/>
</dbReference>
<feature type="transmembrane region" description="Helical" evidence="12">
    <location>
        <begin position="1173"/>
        <end position="1194"/>
    </location>
</feature>
<evidence type="ECO:0000313" key="14">
    <source>
        <dbReference type="EMBL" id="PMD19402.1"/>
    </source>
</evidence>
<dbReference type="OrthoDB" id="245989at2759"/>
<dbReference type="InterPro" id="IPR010929">
    <property type="entry name" value="PDR_CDR_ABC"/>
</dbReference>
<keyword evidence="10" id="KW-0325">Glycoprotein</keyword>
<dbReference type="PANTHER" id="PTHR19241">
    <property type="entry name" value="ATP-BINDING CASSETTE TRANSPORTER"/>
    <property type="match status" value="1"/>
</dbReference>
<dbReference type="InterPro" id="IPR043926">
    <property type="entry name" value="ABCG_dom"/>
</dbReference>
<dbReference type="InterPro" id="IPR003439">
    <property type="entry name" value="ABC_transporter-like_ATP-bd"/>
</dbReference>
<feature type="compositionally biased region" description="Basic and acidic residues" evidence="11">
    <location>
        <begin position="10"/>
        <end position="25"/>
    </location>
</feature>
<feature type="transmembrane region" description="Helical" evidence="12">
    <location>
        <begin position="1413"/>
        <end position="1431"/>
    </location>
</feature>
<feature type="region of interest" description="Disordered" evidence="11">
    <location>
        <begin position="1"/>
        <end position="25"/>
    </location>
</feature>
<feature type="transmembrane region" description="Helical" evidence="12">
    <location>
        <begin position="1149"/>
        <end position="1167"/>
    </location>
</feature>
<protein>
    <submittedName>
        <fullName evidence="14">Putative Brefeldin A resistance protein</fullName>
    </submittedName>
</protein>
<dbReference type="PROSITE" id="PS50893">
    <property type="entry name" value="ABC_TRANSPORTER_2"/>
    <property type="match status" value="2"/>
</dbReference>
<dbReference type="SUPFAM" id="SSF52540">
    <property type="entry name" value="P-loop containing nucleoside triphosphate hydrolases"/>
    <property type="match status" value="2"/>
</dbReference>
<feature type="transmembrane region" description="Helical" evidence="12">
    <location>
        <begin position="1293"/>
        <end position="1311"/>
    </location>
</feature>
<evidence type="ECO:0000256" key="11">
    <source>
        <dbReference type="SAM" id="MobiDB-lite"/>
    </source>
</evidence>
<evidence type="ECO:0000259" key="13">
    <source>
        <dbReference type="PROSITE" id="PS50893"/>
    </source>
</evidence>
<feature type="transmembrane region" description="Helical" evidence="12">
    <location>
        <begin position="719"/>
        <end position="740"/>
    </location>
</feature>
<dbReference type="CDD" id="cd03232">
    <property type="entry name" value="ABCG_PDR_domain2"/>
    <property type="match status" value="1"/>
</dbReference>
<keyword evidence="5 12" id="KW-0812">Transmembrane</keyword>
<dbReference type="Pfam" id="PF00005">
    <property type="entry name" value="ABC_tran"/>
    <property type="match status" value="2"/>
</dbReference>
<feature type="compositionally biased region" description="Polar residues" evidence="11">
    <location>
        <begin position="787"/>
        <end position="797"/>
    </location>
</feature>
<evidence type="ECO:0000256" key="9">
    <source>
        <dbReference type="ARBA" id="ARBA00023136"/>
    </source>
</evidence>
<dbReference type="Pfam" id="PF14510">
    <property type="entry name" value="ABC_trans_N"/>
    <property type="match status" value="1"/>
</dbReference>
<evidence type="ECO:0000256" key="7">
    <source>
        <dbReference type="ARBA" id="ARBA00022840"/>
    </source>
</evidence>
<evidence type="ECO:0000256" key="10">
    <source>
        <dbReference type="ARBA" id="ARBA00023180"/>
    </source>
</evidence>